<evidence type="ECO:0000259" key="16">
    <source>
        <dbReference type="Pfam" id="PF00520"/>
    </source>
</evidence>
<reference evidence="17 18" key="1">
    <citation type="submission" date="2024-05" db="EMBL/GenBank/DDBJ databases">
        <authorList>
            <person name="Wallberg A."/>
        </authorList>
    </citation>
    <scope>NUCLEOTIDE SEQUENCE [LARGE SCALE GENOMIC DNA]</scope>
</reference>
<evidence type="ECO:0000256" key="4">
    <source>
        <dbReference type="ARBA" id="ARBA00022692"/>
    </source>
</evidence>
<evidence type="ECO:0000256" key="7">
    <source>
        <dbReference type="ARBA" id="ARBA00023043"/>
    </source>
</evidence>
<sequence>MGGPLDDDPERGQFEGGNNNDDDSTDIHDSSNAPLLSGNTSGKVKSGTAIIRSRHDTSIPMSSNLQNENRTLNMELYKACTSGNYEDVRKLLQKGAKSMPKNATVNTSPVYITCRNGFHNILDLLLGNLEENDCLIPALEFVDKYGNSLFHIIMKSISKTKAKLDKSESVDYKKCLVNFLKYINCEKYDGCIFIKEKEHNLLLDACEEGINELVVRLLKDGADPAKYFKARERNFSTHIAGSNGYIEIFKRLVCKLEELNKLQNGLQLKDKSGHSVLHAIVKGLEKKCKSARKNKEEKNDDEIANFVECMRVLLPKYKDYVDIDGVDNAGNTALHTAALLQRFHSESRPIEILWVHEASSDIKNKKGHYAIIDNHSLISTYEETKSIVKGLRIKTDSLKRGLTDTSYDLHRAEDLYNACESGSLDQVNVYVEIADCTMFFKDKAQKTAIRVAFSKGYFKIIDLLIKNMKKKKLDLNQVMAIIKKLSHNIKKKNEALDDDIDYNKCLDILVDHNDLFTDVLYAACEKGDSNIVSKLLNKGVDPTLSAEQNKESCPILVSFKNGYHGIADMLLKKAKEIGKLNDVIREDMVNNIIIFVIDGRNQVKEKHKKEKANKKDKKRISNKIQNEEDMVNYGEAFGVLLSYLEDFDLKNKNEILYDVCEKGFSDLVRKLLDFNVDPAKICKGKMENYPLIIAARKGHSDILEIILSHLDQNKLKHCLNQRTEKYGHTVLHVIMRRDDENSGTEEDYKKCMEILLKKRQYFNIDDQDNSYNTALHYAVRLRGDWKFAKMLIKNGACINVKNREGHCVINRIPVNTIEDILDECIEESKHLNDRENENYEIRMDLSIFSHKEGSLDTRSESEFITALQQSQSHHQLLYHPLITTFIHIKWQKVKYNWYLNLFINMIFFFLIFFYIFYYGRYLIINGEIDKNMENSILPLKIVITILGSFLMLREIIQLLILKWDYFKTFDNYLEVSIYVLTFIMLYCGNIHAQHSIGAWLVVFSTMEIILLFEKMHLLQMAIYISMFKKVTLNFVKLTILLSWMVIAFGVSFYLLFHITSNNGKQNIQVFKNGQTEPEVGNPNITEAMGEENEDKFATWNGAFLKTLVMSTGEFDYSDLNFDNFPLASKLLFVVFIFSIFLVSMNLLNGIAISDIQIIQNDANKYHIRDQIELLYKFDQLKHFYRRLGCFNYWKKSQIFECCFPDKVIESILPNRHYSTLWVRCKGHKDYHSIRFYFLKFQKWFKSLLNNIRYCQVTCCTERNEPIPNTCKECNQRKILPRCPTCGKAKNLCDECQGKTQQIEHKCMYRHKYVIPQDYVIKAKLKKEELETKEENIERKTTENHHNMKLNNINIRISNIERQHRSNVKRLQEMEDNIQIFTDRSSKNNSEITARLTNIENCLESIQKHIMRS</sequence>
<feature type="transmembrane region" description="Helical" evidence="15">
    <location>
        <begin position="997"/>
        <end position="1013"/>
    </location>
</feature>
<keyword evidence="9 15" id="KW-0472">Membrane</keyword>
<keyword evidence="13" id="KW-0175">Coiled coil</keyword>
<comment type="subcellular location">
    <subcellularLocation>
        <location evidence="1">Membrane</location>
        <topology evidence="1">Multi-pass membrane protein</topology>
    </subcellularLocation>
</comment>
<proteinExistence type="predicted"/>
<keyword evidence="6 15" id="KW-1133">Transmembrane helix</keyword>
<keyword evidence="18" id="KW-1185">Reference proteome</keyword>
<feature type="region of interest" description="Disordered" evidence="14">
    <location>
        <begin position="1"/>
        <end position="64"/>
    </location>
</feature>
<name>A0AAV2Q6Z0_MEGNR</name>
<evidence type="ECO:0000256" key="6">
    <source>
        <dbReference type="ARBA" id="ARBA00022989"/>
    </source>
</evidence>
<evidence type="ECO:0000313" key="18">
    <source>
        <dbReference type="Proteomes" id="UP001497623"/>
    </source>
</evidence>
<dbReference type="EMBL" id="CAXKWB010004018">
    <property type="protein sequence ID" value="CAL4071617.1"/>
    <property type="molecule type" value="Genomic_DNA"/>
</dbReference>
<dbReference type="Pfam" id="PF00520">
    <property type="entry name" value="Ion_trans"/>
    <property type="match status" value="1"/>
</dbReference>
<dbReference type="PANTHER" id="PTHR47143">
    <property type="entry name" value="TRANSIENT RECEPTOR POTENTIAL CATION CHANNEL PROTEIN PAINLESS"/>
    <property type="match status" value="1"/>
</dbReference>
<dbReference type="GO" id="GO:0022857">
    <property type="term" value="F:transmembrane transporter activity"/>
    <property type="evidence" value="ECO:0007669"/>
    <property type="project" value="TreeGrafter"/>
</dbReference>
<organism evidence="17 18">
    <name type="scientific">Meganyctiphanes norvegica</name>
    <name type="common">Northern krill</name>
    <name type="synonym">Thysanopoda norvegica</name>
    <dbReference type="NCBI Taxonomy" id="48144"/>
    <lineage>
        <taxon>Eukaryota</taxon>
        <taxon>Metazoa</taxon>
        <taxon>Ecdysozoa</taxon>
        <taxon>Arthropoda</taxon>
        <taxon>Crustacea</taxon>
        <taxon>Multicrustacea</taxon>
        <taxon>Malacostraca</taxon>
        <taxon>Eumalacostraca</taxon>
        <taxon>Eucarida</taxon>
        <taxon>Euphausiacea</taxon>
        <taxon>Euphausiidae</taxon>
        <taxon>Meganyctiphanes</taxon>
    </lineage>
</organism>
<dbReference type="Pfam" id="PF00023">
    <property type="entry name" value="Ank"/>
    <property type="match status" value="1"/>
</dbReference>
<evidence type="ECO:0000256" key="12">
    <source>
        <dbReference type="PROSITE-ProRule" id="PRU00023"/>
    </source>
</evidence>
<keyword evidence="11" id="KW-0407">Ion channel</keyword>
<evidence type="ECO:0000256" key="5">
    <source>
        <dbReference type="ARBA" id="ARBA00022737"/>
    </source>
</evidence>
<dbReference type="InterPro" id="IPR052076">
    <property type="entry name" value="TRP_cation_channel"/>
</dbReference>
<evidence type="ECO:0000256" key="15">
    <source>
        <dbReference type="SAM" id="Phobius"/>
    </source>
</evidence>
<keyword evidence="2" id="KW-0813">Transport</keyword>
<dbReference type="SUPFAM" id="SSF48403">
    <property type="entry name" value="Ankyrin repeat"/>
    <property type="match status" value="2"/>
</dbReference>
<evidence type="ECO:0000256" key="3">
    <source>
        <dbReference type="ARBA" id="ARBA00022606"/>
    </source>
</evidence>
<feature type="transmembrane region" description="Helical" evidence="15">
    <location>
        <begin position="1126"/>
        <end position="1147"/>
    </location>
</feature>
<feature type="repeat" description="ANK" evidence="12">
    <location>
        <begin position="770"/>
        <end position="803"/>
    </location>
</feature>
<dbReference type="InterPro" id="IPR005821">
    <property type="entry name" value="Ion_trans_dom"/>
</dbReference>
<keyword evidence="8" id="KW-0406">Ion transport</keyword>
<evidence type="ECO:0000256" key="10">
    <source>
        <dbReference type="ARBA" id="ARBA00023180"/>
    </source>
</evidence>
<feature type="domain" description="Ion transport" evidence="16">
    <location>
        <begin position="906"/>
        <end position="1161"/>
    </location>
</feature>
<dbReference type="GO" id="GO:1902495">
    <property type="term" value="C:transmembrane transporter complex"/>
    <property type="evidence" value="ECO:0007669"/>
    <property type="project" value="TreeGrafter"/>
</dbReference>
<dbReference type="InterPro" id="IPR036770">
    <property type="entry name" value="Ankyrin_rpt-contain_sf"/>
</dbReference>
<feature type="transmembrane region" description="Helical" evidence="15">
    <location>
        <begin position="897"/>
        <end position="917"/>
    </location>
</feature>
<evidence type="ECO:0000256" key="9">
    <source>
        <dbReference type="ARBA" id="ARBA00023136"/>
    </source>
</evidence>
<dbReference type="SMART" id="SM00248">
    <property type="entry name" value="ANK"/>
    <property type="match status" value="9"/>
</dbReference>
<gene>
    <name evidence="17" type="ORF">MNOR_LOCUS8603</name>
</gene>
<dbReference type="Proteomes" id="UP001497623">
    <property type="component" value="Unassembled WGS sequence"/>
</dbReference>
<dbReference type="Gene3D" id="1.25.40.20">
    <property type="entry name" value="Ankyrin repeat-containing domain"/>
    <property type="match status" value="4"/>
</dbReference>
<feature type="coiled-coil region" evidence="13">
    <location>
        <begin position="1319"/>
        <end position="1376"/>
    </location>
</feature>
<feature type="transmembrane region" description="Helical" evidence="15">
    <location>
        <begin position="1034"/>
        <end position="1056"/>
    </location>
</feature>
<accession>A0AAV2Q6Z0</accession>
<keyword evidence="4 15" id="KW-0812">Transmembrane</keyword>
<dbReference type="PROSITE" id="PS50088">
    <property type="entry name" value="ANK_REPEAT"/>
    <property type="match status" value="1"/>
</dbReference>
<evidence type="ECO:0000256" key="14">
    <source>
        <dbReference type="SAM" id="MobiDB-lite"/>
    </source>
</evidence>
<evidence type="ECO:0000256" key="13">
    <source>
        <dbReference type="SAM" id="Coils"/>
    </source>
</evidence>
<keyword evidence="3" id="KW-0716">Sensory transduction</keyword>
<dbReference type="PANTHER" id="PTHR47143:SF1">
    <property type="entry name" value="ION_TRANS DOMAIN-CONTAINING PROTEIN"/>
    <property type="match status" value="1"/>
</dbReference>
<protein>
    <recommendedName>
        <fullName evidence="16">Ion transport domain-containing protein</fullName>
    </recommendedName>
</protein>
<evidence type="ECO:0000256" key="11">
    <source>
        <dbReference type="ARBA" id="ARBA00023303"/>
    </source>
</evidence>
<dbReference type="InterPro" id="IPR002110">
    <property type="entry name" value="Ankyrin_rpt"/>
</dbReference>
<evidence type="ECO:0000256" key="8">
    <source>
        <dbReference type="ARBA" id="ARBA00023065"/>
    </source>
</evidence>
<dbReference type="GO" id="GO:0034220">
    <property type="term" value="P:monoatomic ion transmembrane transport"/>
    <property type="evidence" value="ECO:0007669"/>
    <property type="project" value="UniProtKB-KW"/>
</dbReference>
<feature type="compositionally biased region" description="Polar residues" evidence="14">
    <location>
        <begin position="30"/>
        <end position="43"/>
    </location>
</feature>
<comment type="caution">
    <text evidence="17">The sequence shown here is derived from an EMBL/GenBank/DDBJ whole genome shotgun (WGS) entry which is preliminary data.</text>
</comment>
<keyword evidence="10" id="KW-0325">Glycoprotein</keyword>
<keyword evidence="5" id="KW-0677">Repeat</keyword>
<keyword evidence="7 12" id="KW-0040">ANK repeat</keyword>
<evidence type="ECO:0000256" key="2">
    <source>
        <dbReference type="ARBA" id="ARBA00022448"/>
    </source>
</evidence>
<evidence type="ECO:0000313" key="17">
    <source>
        <dbReference type="EMBL" id="CAL4071617.1"/>
    </source>
</evidence>
<feature type="transmembrane region" description="Helical" evidence="15">
    <location>
        <begin position="937"/>
        <end position="960"/>
    </location>
</feature>
<evidence type="ECO:0000256" key="1">
    <source>
        <dbReference type="ARBA" id="ARBA00004141"/>
    </source>
</evidence>